<dbReference type="PROSITE" id="PS51485">
    <property type="entry name" value="PHYTOCYANIN"/>
    <property type="match status" value="1"/>
</dbReference>
<dbReference type="Pfam" id="PF02298">
    <property type="entry name" value="Cu_bind_like"/>
    <property type="match status" value="1"/>
</dbReference>
<keyword evidence="1" id="KW-0479">Metal-binding</keyword>
<evidence type="ECO:0000256" key="5">
    <source>
        <dbReference type="SAM" id="Phobius"/>
    </source>
</evidence>
<feature type="region of interest" description="Disordered" evidence="4">
    <location>
        <begin position="1"/>
        <end position="26"/>
    </location>
</feature>
<keyword evidence="5" id="KW-0812">Transmembrane</keyword>
<feature type="region of interest" description="Disordered" evidence="4">
    <location>
        <begin position="188"/>
        <end position="225"/>
    </location>
</feature>
<feature type="compositionally biased region" description="Low complexity" evidence="4">
    <location>
        <begin position="194"/>
        <end position="225"/>
    </location>
</feature>
<protein>
    <recommendedName>
        <fullName evidence="6">Phytocyanin domain-containing protein</fullName>
    </recommendedName>
</protein>
<dbReference type="OrthoDB" id="1933492at2759"/>
<organism evidence="7 8">
    <name type="scientific">Digitaria exilis</name>
    <dbReference type="NCBI Taxonomy" id="1010633"/>
    <lineage>
        <taxon>Eukaryota</taxon>
        <taxon>Viridiplantae</taxon>
        <taxon>Streptophyta</taxon>
        <taxon>Embryophyta</taxon>
        <taxon>Tracheophyta</taxon>
        <taxon>Spermatophyta</taxon>
        <taxon>Magnoliopsida</taxon>
        <taxon>Liliopsida</taxon>
        <taxon>Poales</taxon>
        <taxon>Poaceae</taxon>
        <taxon>PACMAD clade</taxon>
        <taxon>Panicoideae</taxon>
        <taxon>Panicodae</taxon>
        <taxon>Paniceae</taxon>
        <taxon>Anthephorinae</taxon>
        <taxon>Digitaria</taxon>
    </lineage>
</organism>
<evidence type="ECO:0000313" key="8">
    <source>
        <dbReference type="Proteomes" id="UP000636709"/>
    </source>
</evidence>
<accession>A0A835A459</accession>
<proteinExistence type="predicted"/>
<dbReference type="GO" id="GO:0046872">
    <property type="term" value="F:metal ion binding"/>
    <property type="evidence" value="ECO:0007669"/>
    <property type="project" value="UniProtKB-KW"/>
</dbReference>
<keyword evidence="5" id="KW-0472">Membrane</keyword>
<dbReference type="InterPro" id="IPR003245">
    <property type="entry name" value="Phytocyanin_dom"/>
</dbReference>
<keyword evidence="3" id="KW-0325">Glycoprotein</keyword>
<keyword evidence="5" id="KW-1133">Transmembrane helix</keyword>
<evidence type="ECO:0000256" key="4">
    <source>
        <dbReference type="SAM" id="MobiDB-lite"/>
    </source>
</evidence>
<dbReference type="GO" id="GO:0009055">
    <property type="term" value="F:electron transfer activity"/>
    <property type="evidence" value="ECO:0007669"/>
    <property type="project" value="InterPro"/>
</dbReference>
<evidence type="ECO:0000256" key="1">
    <source>
        <dbReference type="ARBA" id="ARBA00022723"/>
    </source>
</evidence>
<gene>
    <name evidence="7" type="ORF">HU200_061546</name>
</gene>
<dbReference type="GO" id="GO:0005886">
    <property type="term" value="C:plasma membrane"/>
    <property type="evidence" value="ECO:0007669"/>
    <property type="project" value="TreeGrafter"/>
</dbReference>
<dbReference type="AlphaFoldDB" id="A0A835A459"/>
<comment type="caution">
    <text evidence="7">The sequence shown here is derived from an EMBL/GenBank/DDBJ whole genome shotgun (WGS) entry which is preliminary data.</text>
</comment>
<dbReference type="FunFam" id="2.60.40.420:FF:000003">
    <property type="entry name" value="Blue copper"/>
    <property type="match status" value="1"/>
</dbReference>
<feature type="domain" description="Phytocyanin" evidence="6">
    <location>
        <begin position="91"/>
        <end position="189"/>
    </location>
</feature>
<dbReference type="CDD" id="cd04216">
    <property type="entry name" value="Phytocyanin"/>
    <property type="match status" value="1"/>
</dbReference>
<evidence type="ECO:0000259" key="6">
    <source>
        <dbReference type="PROSITE" id="PS51485"/>
    </source>
</evidence>
<dbReference type="SUPFAM" id="SSF49503">
    <property type="entry name" value="Cupredoxins"/>
    <property type="match status" value="1"/>
</dbReference>
<keyword evidence="8" id="KW-1185">Reference proteome</keyword>
<dbReference type="PROSITE" id="PS00196">
    <property type="entry name" value="COPPER_BLUE"/>
    <property type="match status" value="1"/>
</dbReference>
<keyword evidence="2" id="KW-0186">Copper</keyword>
<dbReference type="EMBL" id="JACEFO010002615">
    <property type="protein sequence ID" value="KAF8654366.1"/>
    <property type="molecule type" value="Genomic_DNA"/>
</dbReference>
<dbReference type="InterPro" id="IPR008972">
    <property type="entry name" value="Cupredoxin"/>
</dbReference>
<reference evidence="7" key="1">
    <citation type="submission" date="2020-07" db="EMBL/GenBank/DDBJ databases">
        <title>Genome sequence and genetic diversity analysis of an under-domesticated orphan crop, white fonio (Digitaria exilis).</title>
        <authorList>
            <person name="Bennetzen J.L."/>
            <person name="Chen S."/>
            <person name="Ma X."/>
            <person name="Wang X."/>
            <person name="Yssel A.E.J."/>
            <person name="Chaluvadi S.R."/>
            <person name="Johnson M."/>
            <person name="Gangashetty P."/>
            <person name="Hamidou F."/>
            <person name="Sanogo M.D."/>
            <person name="Zwaenepoel A."/>
            <person name="Wallace J."/>
            <person name="Van De Peer Y."/>
            <person name="Van Deynze A."/>
        </authorList>
    </citation>
    <scope>NUCLEOTIDE SEQUENCE</scope>
    <source>
        <tissue evidence="7">Leaves</tissue>
    </source>
</reference>
<dbReference type="Gene3D" id="2.60.40.420">
    <property type="entry name" value="Cupredoxins - blue copper proteins"/>
    <property type="match status" value="1"/>
</dbReference>
<dbReference type="InterPro" id="IPR039391">
    <property type="entry name" value="Phytocyanin-like"/>
</dbReference>
<name>A0A835A459_9POAL</name>
<dbReference type="PANTHER" id="PTHR33021:SF496">
    <property type="entry name" value="OS08G0482700 PROTEIN"/>
    <property type="match status" value="1"/>
</dbReference>
<feature type="transmembrane region" description="Helical" evidence="5">
    <location>
        <begin position="73"/>
        <end position="95"/>
    </location>
</feature>
<feature type="compositionally biased region" description="Basic and acidic residues" evidence="4">
    <location>
        <begin position="1"/>
        <end position="19"/>
    </location>
</feature>
<dbReference type="PANTHER" id="PTHR33021">
    <property type="entry name" value="BLUE COPPER PROTEIN"/>
    <property type="match status" value="1"/>
</dbReference>
<evidence type="ECO:0000256" key="3">
    <source>
        <dbReference type="ARBA" id="ARBA00023180"/>
    </source>
</evidence>
<sequence length="247" mass="25258">MINGERKVQTKLREKEPKRGPTTFSPVILQPRRETPATCIAHPTTVVSKCNPVTRHRYLLPLPSSFHMASRSALIALLVVLSCAAAVSAATTFTVGDTSGWKTGVNYDNWVSGKTFAAGDQLLFNFATGSHDVVEVDKSSYGSCSISNAVNTIQTGPATVTLTSGTHYYICGIPGHCNAGMKLTVTVGSGSGGSPSSPSTPSTPGSPSSPPSSSTPAAPAPSAASASPAAPALAMAAGVLLLKLALF</sequence>
<evidence type="ECO:0000256" key="2">
    <source>
        <dbReference type="ARBA" id="ARBA00023008"/>
    </source>
</evidence>
<dbReference type="InterPro" id="IPR028871">
    <property type="entry name" value="BlueCu_1_BS"/>
</dbReference>
<dbReference type="Proteomes" id="UP000636709">
    <property type="component" value="Unassembled WGS sequence"/>
</dbReference>
<evidence type="ECO:0000313" key="7">
    <source>
        <dbReference type="EMBL" id="KAF8654366.1"/>
    </source>
</evidence>